<dbReference type="HOGENOM" id="CLU_2654726_0_0_1"/>
<dbReference type="InParanoid" id="H0EYI8"/>
<keyword evidence="2" id="KW-1185">Reference proteome</keyword>
<protein>
    <submittedName>
        <fullName evidence="1">Uncharacterized protein</fullName>
    </submittedName>
</protein>
<reference evidence="1 2" key="1">
    <citation type="journal article" date="2012" name="Eukaryot. Cell">
        <title>Genome sequence of the fungus Glarea lozoyensis: the first genome sequence of a species from the Helotiaceae family.</title>
        <authorList>
            <person name="Youssar L."/>
            <person name="Gruening B.A."/>
            <person name="Erxleben A."/>
            <person name="Guenther S."/>
            <person name="Huettel W."/>
        </authorList>
    </citation>
    <scope>NUCLEOTIDE SEQUENCE [LARGE SCALE GENOMIC DNA]</scope>
    <source>
        <strain evidence="2">ATCC 74030 / MF5533</strain>
    </source>
</reference>
<organism evidence="1 2">
    <name type="scientific">Glarea lozoyensis (strain ATCC 74030 / MF5533)</name>
    <dbReference type="NCBI Taxonomy" id="1104152"/>
    <lineage>
        <taxon>Eukaryota</taxon>
        <taxon>Fungi</taxon>
        <taxon>Dikarya</taxon>
        <taxon>Ascomycota</taxon>
        <taxon>Pezizomycotina</taxon>
        <taxon>Leotiomycetes</taxon>
        <taxon>Helotiales</taxon>
        <taxon>Helotiaceae</taxon>
        <taxon>Glarea</taxon>
    </lineage>
</organism>
<sequence length="76" mass="8807">MVRDLKSKENVPDVLAFKSSKSLKYLLERSNPPSLSRDHLVHQRAVGSDLSEACALCGEDKEPWKYRKNRIHQPFR</sequence>
<dbReference type="EMBL" id="AGUE01000252">
    <property type="protein sequence ID" value="EHK96391.1"/>
    <property type="molecule type" value="Genomic_DNA"/>
</dbReference>
<dbReference type="AlphaFoldDB" id="H0EYI8"/>
<accession>H0EYI8</accession>
<evidence type="ECO:0000313" key="2">
    <source>
        <dbReference type="Proteomes" id="UP000005446"/>
    </source>
</evidence>
<comment type="caution">
    <text evidence="1">The sequence shown here is derived from an EMBL/GenBank/DDBJ whole genome shotgun (WGS) entry which is preliminary data.</text>
</comment>
<proteinExistence type="predicted"/>
<gene>
    <name evidence="1" type="ORF">M7I_7890</name>
</gene>
<name>H0EYI8_GLAL7</name>
<dbReference type="Proteomes" id="UP000005446">
    <property type="component" value="Unassembled WGS sequence"/>
</dbReference>
<evidence type="ECO:0000313" key="1">
    <source>
        <dbReference type="EMBL" id="EHK96391.1"/>
    </source>
</evidence>